<name>A0AAV9RR51_9TELE</name>
<evidence type="ECO:0000313" key="1">
    <source>
        <dbReference type="EMBL" id="KAK5611349.1"/>
    </source>
</evidence>
<dbReference type="Proteomes" id="UP001311232">
    <property type="component" value="Unassembled WGS sequence"/>
</dbReference>
<protein>
    <submittedName>
        <fullName evidence="1">Uncharacterized protein</fullName>
    </submittedName>
</protein>
<dbReference type="AlphaFoldDB" id="A0AAV9RR51"/>
<sequence length="210" mass="22294">MLPARLHSGVLYLASPNRIFPPNKDLAYSRQVSAKDRWVQRQVEEAMKNLPSDLEVVPSPLLLEEMELAPAGPGSGRGAVDLFTCLSREAEKTLHRSAGLSVPQSAYDGSRDRSPSLTFSACSPGCSPRSGSKATFSSRRMKRQRGAPSCVSVGEEYPMAAAVTSGAVVSLPAYVRAAASRPTSLPATALSARFAQTSTHAVCARSSPVF</sequence>
<gene>
    <name evidence="1" type="ORF">CRENBAI_018058</name>
</gene>
<keyword evidence="2" id="KW-1185">Reference proteome</keyword>
<reference evidence="1 2" key="1">
    <citation type="submission" date="2021-06" db="EMBL/GenBank/DDBJ databases">
        <authorList>
            <person name="Palmer J.M."/>
        </authorList>
    </citation>
    <scope>NUCLEOTIDE SEQUENCE [LARGE SCALE GENOMIC DNA]</scope>
    <source>
        <strain evidence="1 2">MEX-2019</strain>
        <tissue evidence="1">Muscle</tissue>
    </source>
</reference>
<proteinExistence type="predicted"/>
<dbReference type="EMBL" id="JAHHUM010001484">
    <property type="protein sequence ID" value="KAK5611349.1"/>
    <property type="molecule type" value="Genomic_DNA"/>
</dbReference>
<organism evidence="1 2">
    <name type="scientific">Crenichthys baileyi</name>
    <name type="common">White River springfish</name>
    <dbReference type="NCBI Taxonomy" id="28760"/>
    <lineage>
        <taxon>Eukaryota</taxon>
        <taxon>Metazoa</taxon>
        <taxon>Chordata</taxon>
        <taxon>Craniata</taxon>
        <taxon>Vertebrata</taxon>
        <taxon>Euteleostomi</taxon>
        <taxon>Actinopterygii</taxon>
        <taxon>Neopterygii</taxon>
        <taxon>Teleostei</taxon>
        <taxon>Neoteleostei</taxon>
        <taxon>Acanthomorphata</taxon>
        <taxon>Ovalentaria</taxon>
        <taxon>Atherinomorphae</taxon>
        <taxon>Cyprinodontiformes</taxon>
        <taxon>Goodeidae</taxon>
        <taxon>Crenichthys</taxon>
    </lineage>
</organism>
<evidence type="ECO:0000313" key="2">
    <source>
        <dbReference type="Proteomes" id="UP001311232"/>
    </source>
</evidence>
<accession>A0AAV9RR51</accession>
<comment type="caution">
    <text evidence="1">The sequence shown here is derived from an EMBL/GenBank/DDBJ whole genome shotgun (WGS) entry which is preliminary data.</text>
</comment>